<sequence length="16" mass="1911">MANESECKLKQFQNIK</sequence>
<dbReference type="EnsemblMetazoa" id="Aqu2.1.30157_001">
    <property type="protein sequence ID" value="Aqu2.1.30157_001"/>
    <property type="gene ID" value="Aqu2.1.30157"/>
</dbReference>
<accession>A0A1X7US00</accession>
<organism evidence="1">
    <name type="scientific">Amphimedon queenslandica</name>
    <name type="common">Sponge</name>
    <dbReference type="NCBI Taxonomy" id="400682"/>
    <lineage>
        <taxon>Eukaryota</taxon>
        <taxon>Metazoa</taxon>
        <taxon>Porifera</taxon>
        <taxon>Demospongiae</taxon>
        <taxon>Heteroscleromorpha</taxon>
        <taxon>Haplosclerida</taxon>
        <taxon>Niphatidae</taxon>
        <taxon>Amphimedon</taxon>
    </lineage>
</organism>
<proteinExistence type="predicted"/>
<dbReference type="InParanoid" id="A0A1X7US00"/>
<dbReference type="AlphaFoldDB" id="A0A1X7US00"/>
<evidence type="ECO:0000313" key="1">
    <source>
        <dbReference type="EnsemblMetazoa" id="Aqu2.1.30157_001"/>
    </source>
</evidence>
<name>A0A1X7US00_AMPQE</name>
<reference evidence="1" key="1">
    <citation type="submission" date="2017-05" db="UniProtKB">
        <authorList>
            <consortium name="EnsemblMetazoa"/>
        </authorList>
    </citation>
    <scope>IDENTIFICATION</scope>
</reference>
<protein>
    <submittedName>
        <fullName evidence="1">Uncharacterized protein</fullName>
    </submittedName>
</protein>